<feature type="transmembrane region" description="Helical" evidence="2">
    <location>
        <begin position="869"/>
        <end position="889"/>
    </location>
</feature>
<keyword evidence="2" id="KW-0812">Transmembrane</keyword>
<evidence type="ECO:0008006" key="6">
    <source>
        <dbReference type="Google" id="ProtNLM"/>
    </source>
</evidence>
<feature type="compositionally biased region" description="Acidic residues" evidence="1">
    <location>
        <begin position="806"/>
        <end position="817"/>
    </location>
</feature>
<keyword evidence="2" id="KW-1133">Transmembrane helix</keyword>
<feature type="region of interest" description="Disordered" evidence="1">
    <location>
        <begin position="784"/>
        <end position="866"/>
    </location>
</feature>
<sequence length="896" mass="91632">MKLRSRTISALGAVVALASAGGLVALYAPSGARAAGEGTDSAVTVRWAGGNGDLQRFQPDRSGLADDADGSGHWADFKNLEVTVSQTEHLTDQAVTVTASGMSPTVLRGQPNGANNFLQVMQCWGADPNAADFAETCQWGGYSANDVGGSTSKASELLGQVTSWTAGRDGTVFRSVGGDVSAPVVPPDGAGANAGVGAFYVASTSNELPIVPVAADGTAKASFVVQTSAAQPYLGCGDPEAAGERCWLVVVPRGTHSGSLADGTPCMDVLSPGAFGEVSFEQKGSPVAARCTFWANRVVVPLDFDNPYQSCPPGSAERRVVGSELFAEASSSWQPALCAGDDGATFSLTTNSGDLARSQLLTGQADLAAVSEPLTPDTIGPADPELLDDADLRYAPLANTSVAIGFVADGPRNIAENSAGPVYTDVRLTPRLVAKLLTQSFRYDVPQVAGAWGSSIVGESYEFLGSDTIADDEEWQALGNPELHPVSGRAVWLVVGPQGDDAIRLLWEYVLADADAVEFLRGTPDPWDNTVNRYYLPPDHPDAAGGGTDLLGAPLDTFPKADRSVAPSKSVADAENRGLQLDSTAYSPYSGSFDTNAARVLRSDRRLTFSWDPNVFVGVGTTGVWSVGAPDLAGSTLGRLALGPVTAPAAELYGLNTARLALPLPEVTDAGSVESAREFVAYDDTTVAAAVKAQRVDRRTGVAVNDPGALPAGAYPLSTTLYGVVNLGSETLTADARTDYAGLLDHAAGDGNVHTGARGGLPEGYVPLTADQVDRAHALADLLRNPPEEDDAPPGGDDPAGGPGGPDDDGGTGDPDDTGATVPVPVDGDDPADGGPSSDPGASAGPGDGSTTRNEAAATEDTAPLSASVALGGTLVAGLAGMVGAPFLMRRRELTG</sequence>
<evidence type="ECO:0000313" key="5">
    <source>
        <dbReference type="Proteomes" id="UP000540568"/>
    </source>
</evidence>
<name>A0A7W3J923_9MICO</name>
<evidence type="ECO:0000256" key="2">
    <source>
        <dbReference type="SAM" id="Phobius"/>
    </source>
</evidence>
<feature type="compositionally biased region" description="Low complexity" evidence="1">
    <location>
        <begin position="833"/>
        <end position="852"/>
    </location>
</feature>
<gene>
    <name evidence="4" type="ORF">FHX71_002479</name>
</gene>
<comment type="caution">
    <text evidence="4">The sequence shown here is derived from an EMBL/GenBank/DDBJ whole genome shotgun (WGS) entry which is preliminary data.</text>
</comment>
<dbReference type="Proteomes" id="UP000540568">
    <property type="component" value="Unassembled WGS sequence"/>
</dbReference>
<evidence type="ECO:0000313" key="4">
    <source>
        <dbReference type="EMBL" id="MBA8808537.1"/>
    </source>
</evidence>
<dbReference type="AlphaFoldDB" id="A0A7W3J923"/>
<protein>
    <recommendedName>
        <fullName evidence="6">ABC-type phosphate transport system substrate-binding protein</fullName>
    </recommendedName>
</protein>
<keyword evidence="2" id="KW-0472">Membrane</keyword>
<evidence type="ECO:0000256" key="1">
    <source>
        <dbReference type="SAM" id="MobiDB-lite"/>
    </source>
</evidence>
<organism evidence="4 5">
    <name type="scientific">Promicromonospora sukumoe</name>
    <dbReference type="NCBI Taxonomy" id="88382"/>
    <lineage>
        <taxon>Bacteria</taxon>
        <taxon>Bacillati</taxon>
        <taxon>Actinomycetota</taxon>
        <taxon>Actinomycetes</taxon>
        <taxon>Micrococcales</taxon>
        <taxon>Promicromonosporaceae</taxon>
        <taxon>Promicromonospora</taxon>
    </lineage>
</organism>
<keyword evidence="5" id="KW-1185">Reference proteome</keyword>
<dbReference type="RefSeq" id="WP_182616607.1">
    <property type="nucleotide sequence ID" value="NZ_BAAATF010000003.1"/>
</dbReference>
<reference evidence="4 5" key="1">
    <citation type="submission" date="2020-07" db="EMBL/GenBank/DDBJ databases">
        <title>Sequencing the genomes of 1000 actinobacteria strains.</title>
        <authorList>
            <person name="Klenk H.-P."/>
        </authorList>
    </citation>
    <scope>NUCLEOTIDE SEQUENCE [LARGE SCALE GENOMIC DNA]</scope>
    <source>
        <strain evidence="4 5">DSM 44121</strain>
    </source>
</reference>
<dbReference type="EMBL" id="JACGWV010000001">
    <property type="protein sequence ID" value="MBA8808537.1"/>
    <property type="molecule type" value="Genomic_DNA"/>
</dbReference>
<feature type="chain" id="PRO_5031561497" description="ABC-type phosphate transport system substrate-binding protein" evidence="3">
    <location>
        <begin position="35"/>
        <end position="896"/>
    </location>
</feature>
<accession>A0A7W3J923</accession>
<keyword evidence="3" id="KW-0732">Signal</keyword>
<feature type="signal peptide" evidence="3">
    <location>
        <begin position="1"/>
        <end position="34"/>
    </location>
</feature>
<proteinExistence type="predicted"/>
<evidence type="ECO:0000256" key="3">
    <source>
        <dbReference type="SAM" id="SignalP"/>
    </source>
</evidence>